<reference evidence="1" key="1">
    <citation type="submission" date="2020-09" db="EMBL/GenBank/DDBJ databases">
        <title>Genome-Enabled Discovery of Anthraquinone Biosynthesis in Senna tora.</title>
        <authorList>
            <person name="Kang S.-H."/>
            <person name="Pandey R.P."/>
            <person name="Lee C.-M."/>
            <person name="Sim J.-S."/>
            <person name="Jeong J.-T."/>
            <person name="Choi B.-S."/>
            <person name="Jung M."/>
            <person name="Ginzburg D."/>
            <person name="Zhao K."/>
            <person name="Won S.Y."/>
            <person name="Oh T.-J."/>
            <person name="Yu Y."/>
            <person name="Kim N.-H."/>
            <person name="Lee O.R."/>
            <person name="Lee T.-H."/>
            <person name="Bashyal P."/>
            <person name="Kim T.-S."/>
            <person name="Lee W.-H."/>
            <person name="Kawkins C."/>
            <person name="Kim C.-K."/>
            <person name="Kim J.S."/>
            <person name="Ahn B.O."/>
            <person name="Rhee S.Y."/>
            <person name="Sohng J.K."/>
        </authorList>
    </citation>
    <scope>NUCLEOTIDE SEQUENCE</scope>
    <source>
        <tissue evidence="1">Leaf</tissue>
    </source>
</reference>
<evidence type="ECO:0000313" key="2">
    <source>
        <dbReference type="Proteomes" id="UP000634136"/>
    </source>
</evidence>
<protein>
    <submittedName>
        <fullName evidence="1">Uncharacterized protein</fullName>
    </submittedName>
</protein>
<sequence length="23" mass="2410">MPLALLGRHEDAAGLGAYVIARD</sequence>
<evidence type="ECO:0000313" key="1">
    <source>
        <dbReference type="EMBL" id="KAF7801904.1"/>
    </source>
</evidence>
<dbReference type="AlphaFoldDB" id="A0A834W2I4"/>
<name>A0A834W2I4_9FABA</name>
<keyword evidence="2" id="KW-1185">Reference proteome</keyword>
<organism evidence="1 2">
    <name type="scientific">Senna tora</name>
    <dbReference type="NCBI Taxonomy" id="362788"/>
    <lineage>
        <taxon>Eukaryota</taxon>
        <taxon>Viridiplantae</taxon>
        <taxon>Streptophyta</taxon>
        <taxon>Embryophyta</taxon>
        <taxon>Tracheophyta</taxon>
        <taxon>Spermatophyta</taxon>
        <taxon>Magnoliopsida</taxon>
        <taxon>eudicotyledons</taxon>
        <taxon>Gunneridae</taxon>
        <taxon>Pentapetalae</taxon>
        <taxon>rosids</taxon>
        <taxon>fabids</taxon>
        <taxon>Fabales</taxon>
        <taxon>Fabaceae</taxon>
        <taxon>Caesalpinioideae</taxon>
        <taxon>Cassia clade</taxon>
        <taxon>Senna</taxon>
    </lineage>
</organism>
<accession>A0A834W2I4</accession>
<proteinExistence type="predicted"/>
<dbReference type="Proteomes" id="UP000634136">
    <property type="component" value="Unassembled WGS sequence"/>
</dbReference>
<comment type="caution">
    <text evidence="1">The sequence shown here is derived from an EMBL/GenBank/DDBJ whole genome shotgun (WGS) entry which is preliminary data.</text>
</comment>
<dbReference type="EMBL" id="JAAIUW010000013">
    <property type="protein sequence ID" value="KAF7801904.1"/>
    <property type="molecule type" value="Genomic_DNA"/>
</dbReference>
<gene>
    <name evidence="1" type="ORF">G2W53_041015</name>
</gene>